<feature type="domain" description="ATXR3 C-terminal" evidence="1">
    <location>
        <begin position="170"/>
        <end position="216"/>
    </location>
</feature>
<evidence type="ECO:0000259" key="1">
    <source>
        <dbReference type="Pfam" id="PF19633"/>
    </source>
</evidence>
<dbReference type="PANTHER" id="PTHR46655">
    <property type="entry name" value="HISTONE-LYSINE N-METHYLTRANSFERASE ATXR3"/>
    <property type="match status" value="1"/>
</dbReference>
<protein>
    <recommendedName>
        <fullName evidence="1">ATXR3 C-terminal domain-containing protein</fullName>
    </recommendedName>
</protein>
<sequence length="258" mass="29483">MAFARKQFPSLQQTRLGSKSKILIGSSIKISFMIVPRDATYFYNKHVQTGAINFDLEDRSFYLKAICTPTGYSPGSVVISPWIAKKAKFLVTPENSRIRNKSKRGRKLQFITIELRPRESVHGPIDVSIKTNAENDWVMMMVRRSPLTITQSRRVRKSTKFLPVCVVVKFIERSYLNLTGEGSFQKVLKECHGILDRYQLMFEACELNMLSEKSQGSAHEGLNAEQLARDLKSFELKTTFEDALLGHTSDRDCKRHSL</sequence>
<reference evidence="2" key="1">
    <citation type="journal article" date="2007" name="PLoS ONE">
        <title>The first genome sequence of an elite grapevine cultivar (Pinot noir Vitis vinifera L.): coping with a highly heterozygous genome.</title>
        <authorList>
            <person name="Velasco R."/>
            <person name="Zharkikh A."/>
            <person name="Troggio M."/>
            <person name="Cartwright D.A."/>
            <person name="Cestaro A."/>
            <person name="Pruss D."/>
            <person name="Pindo M."/>
            <person name="FitzGerald L.M."/>
            <person name="Vezzulli S."/>
            <person name="Reid J."/>
            <person name="Malacarne G."/>
            <person name="Iliev D."/>
            <person name="Coppola G."/>
            <person name="Wardell B."/>
            <person name="Micheletti D."/>
            <person name="Macalma T."/>
            <person name="Facci M."/>
            <person name="Mitchell J.T."/>
            <person name="Perazzolli M."/>
            <person name="Eldredge G."/>
            <person name="Gatto P."/>
            <person name="Oyzerski R."/>
            <person name="Moretto M."/>
            <person name="Gutin N."/>
            <person name="Stefanini M."/>
            <person name="Chen Y."/>
            <person name="Segala C."/>
            <person name="Davenport C."/>
            <person name="Dematte L."/>
            <person name="Mraz A."/>
            <person name="Battilana J."/>
            <person name="Stormo K."/>
            <person name="Costa F."/>
            <person name="Tao Q."/>
            <person name="Si-Ammour A."/>
            <person name="Harkins T."/>
            <person name="Lackey A."/>
            <person name="Perbost C."/>
            <person name="Taillon B."/>
            <person name="Stella A."/>
            <person name="Solovyev V."/>
            <person name="Fawcett J.A."/>
            <person name="Sterck L."/>
            <person name="Vandepoele K."/>
            <person name="Grando S.M."/>
            <person name="Toppo S."/>
            <person name="Moser C."/>
            <person name="Lanchbury J."/>
            <person name="Bogden R."/>
            <person name="Skolnick M."/>
            <person name="Sgaramella V."/>
            <person name="Bhatnagar S.K."/>
            <person name="Fontana P."/>
            <person name="Gutin A."/>
            <person name="Van de Peer Y."/>
            <person name="Salamini F."/>
            <person name="Viola R."/>
        </authorList>
    </citation>
    <scope>NUCLEOTIDE SEQUENCE</scope>
</reference>
<dbReference type="EMBL" id="AM464442">
    <property type="protein sequence ID" value="CAN63644.1"/>
    <property type="molecule type" value="Genomic_DNA"/>
</dbReference>
<dbReference type="Pfam" id="PF19633">
    <property type="entry name" value="SDG2_C"/>
    <property type="match status" value="1"/>
</dbReference>
<organism evidence="2">
    <name type="scientific">Vitis vinifera</name>
    <name type="common">Grape</name>
    <dbReference type="NCBI Taxonomy" id="29760"/>
    <lineage>
        <taxon>Eukaryota</taxon>
        <taxon>Viridiplantae</taxon>
        <taxon>Streptophyta</taxon>
        <taxon>Embryophyta</taxon>
        <taxon>Tracheophyta</taxon>
        <taxon>Spermatophyta</taxon>
        <taxon>Magnoliopsida</taxon>
        <taxon>eudicotyledons</taxon>
        <taxon>Gunneridae</taxon>
        <taxon>Pentapetalae</taxon>
        <taxon>rosids</taxon>
        <taxon>Vitales</taxon>
        <taxon>Vitaceae</taxon>
        <taxon>Viteae</taxon>
        <taxon>Vitis</taxon>
    </lineage>
</organism>
<proteinExistence type="predicted"/>
<name>A5BMA5_VITVI</name>
<evidence type="ECO:0000313" key="2">
    <source>
        <dbReference type="EMBL" id="CAN63644.1"/>
    </source>
</evidence>
<dbReference type="AlphaFoldDB" id="A5BMA5"/>
<dbReference type="PANTHER" id="PTHR46655:SF1">
    <property type="entry name" value="HISTONE-LYSINE N-METHYLTRANSFERASE ATXR3"/>
    <property type="match status" value="1"/>
</dbReference>
<dbReference type="InterPro" id="IPR045606">
    <property type="entry name" value="ATXR3_C"/>
</dbReference>
<dbReference type="ExpressionAtlas" id="A5BMA5">
    <property type="expression patterns" value="baseline and differential"/>
</dbReference>
<gene>
    <name evidence="2" type="ORF">VITISV_006299</name>
</gene>
<accession>A5BMA5</accession>